<proteinExistence type="predicted"/>
<dbReference type="Proteomes" id="UP000033344">
    <property type="component" value="Unassembled WGS sequence"/>
</dbReference>
<dbReference type="EMBL" id="JZYG01000001">
    <property type="protein sequence ID" value="KJM41352.1"/>
    <property type="molecule type" value="Genomic_DNA"/>
</dbReference>
<protein>
    <submittedName>
        <fullName evidence="1">Uncharacterized protein</fullName>
    </submittedName>
</protein>
<accession>A0AAE2JSL1</accession>
<gene>
    <name evidence="1" type="ORF">SS44_00200</name>
</gene>
<evidence type="ECO:0000313" key="2">
    <source>
        <dbReference type="Proteomes" id="UP000033344"/>
    </source>
</evidence>
<organism evidence="1 2">
    <name type="scientific">Enterobacter cloacae subsp. cloacae</name>
    <dbReference type="NCBI Taxonomy" id="336306"/>
    <lineage>
        <taxon>Bacteria</taxon>
        <taxon>Pseudomonadati</taxon>
        <taxon>Pseudomonadota</taxon>
        <taxon>Gammaproteobacteria</taxon>
        <taxon>Enterobacterales</taxon>
        <taxon>Enterobacteriaceae</taxon>
        <taxon>Enterobacter</taxon>
        <taxon>Enterobacter cloacae complex</taxon>
    </lineage>
</organism>
<name>A0AAE2JSL1_ENTCL</name>
<reference evidence="1 2" key="1">
    <citation type="submission" date="2015-03" db="EMBL/GenBank/DDBJ databases">
        <authorList>
            <person name="McCorrison J."/>
            <person name="Sanka R."/>
            <person name="Adams M."/>
            <person name="Brinkac L."/>
            <person name="Nierman W."/>
            <person name="Sutton G."/>
            <person name="Nelson K."/>
            <person name="Kiedrowski L."/>
            <person name="Guerrero D."/>
            <person name="Bonomo R."/>
        </authorList>
    </citation>
    <scope>NUCLEOTIDE SEQUENCE [LARGE SCALE GENOMIC DNA]</scope>
    <source>
        <strain evidence="1 2">42324</strain>
    </source>
</reference>
<comment type="caution">
    <text evidence="1">The sequence shown here is derived from an EMBL/GenBank/DDBJ whole genome shotgun (WGS) entry which is preliminary data.</text>
</comment>
<sequence>MIRKPLFYFSDPVYFTFIEAQNEGYMVERRFKNELRFYAVIVHPVKFYRGFAKEIGFFLYSFRKDCKV</sequence>
<evidence type="ECO:0000313" key="1">
    <source>
        <dbReference type="EMBL" id="KJM41352.1"/>
    </source>
</evidence>
<dbReference type="AlphaFoldDB" id="A0AAE2JSL1"/>